<keyword evidence="2" id="KW-1185">Reference proteome</keyword>
<organism evidence="1 2">
    <name type="scientific">Gossypium armourianum</name>
    <dbReference type="NCBI Taxonomy" id="34283"/>
    <lineage>
        <taxon>Eukaryota</taxon>
        <taxon>Viridiplantae</taxon>
        <taxon>Streptophyta</taxon>
        <taxon>Embryophyta</taxon>
        <taxon>Tracheophyta</taxon>
        <taxon>Spermatophyta</taxon>
        <taxon>Magnoliopsida</taxon>
        <taxon>eudicotyledons</taxon>
        <taxon>Gunneridae</taxon>
        <taxon>Pentapetalae</taxon>
        <taxon>rosids</taxon>
        <taxon>malvids</taxon>
        <taxon>Malvales</taxon>
        <taxon>Malvaceae</taxon>
        <taxon>Malvoideae</taxon>
        <taxon>Gossypium</taxon>
    </lineage>
</organism>
<evidence type="ECO:0000313" key="1">
    <source>
        <dbReference type="EMBL" id="MBA0821592.1"/>
    </source>
</evidence>
<reference evidence="1 2" key="1">
    <citation type="journal article" date="2019" name="Genome Biol. Evol.">
        <title>Insights into the evolution of the New World diploid cottons (Gossypium, subgenus Houzingenia) based on genome sequencing.</title>
        <authorList>
            <person name="Grover C.E."/>
            <person name="Arick M.A. 2nd"/>
            <person name="Thrash A."/>
            <person name="Conover J.L."/>
            <person name="Sanders W.S."/>
            <person name="Peterson D.G."/>
            <person name="Frelichowski J.E."/>
            <person name="Scheffler J.A."/>
            <person name="Scheffler B.E."/>
            <person name="Wendel J.F."/>
        </authorList>
    </citation>
    <scope>NUCLEOTIDE SEQUENCE [LARGE SCALE GENOMIC DNA]</scope>
    <source>
        <strain evidence="1">6</strain>
        <tissue evidence="1">Leaf</tissue>
    </source>
</reference>
<dbReference type="Proteomes" id="UP000593575">
    <property type="component" value="Unassembled WGS sequence"/>
</dbReference>
<sequence length="55" mass="6273">MVEMLDHISYLCNYPKLLEIKICDPVELLDIRIRYLSLNESICGLGSDANFLGID</sequence>
<protein>
    <submittedName>
        <fullName evidence="1">Uncharacterized protein</fullName>
    </submittedName>
</protein>
<dbReference type="EMBL" id="JABFAE010000001">
    <property type="protein sequence ID" value="MBA0821592.1"/>
    <property type="molecule type" value="Genomic_DNA"/>
</dbReference>
<accession>A0A7J9IHK2</accession>
<name>A0A7J9IHK2_9ROSI</name>
<dbReference type="AlphaFoldDB" id="A0A7J9IHK2"/>
<gene>
    <name evidence="1" type="ORF">Goarm_018438</name>
</gene>
<evidence type="ECO:0000313" key="2">
    <source>
        <dbReference type="Proteomes" id="UP000593575"/>
    </source>
</evidence>
<proteinExistence type="predicted"/>
<comment type="caution">
    <text evidence="1">The sequence shown here is derived from an EMBL/GenBank/DDBJ whole genome shotgun (WGS) entry which is preliminary data.</text>
</comment>
<feature type="non-terminal residue" evidence="1">
    <location>
        <position position="55"/>
    </location>
</feature>